<name>A0A812SD07_9DINO</name>
<gene>
    <name evidence="1" type="primary">Rcbtb2</name>
    <name evidence="1" type="ORF">SNAT2548_LOCUS26817</name>
</gene>
<sequence length="221" mass="24405">MPITAAELTSKAMVNCPEDLPAQTGALQVQSVFAKNACRGLLYPKSTSNVLRLEKSTYTWSTWNVTTPVFQVCKLPSMSCLELISLEAAMLNSVEPLGLSTTGPQVYSRQMSEDLDLIFLCCRLFGYEAIGHLCLHLECDAAKVAGALGLSLQRLNAAPPRDLEDLCATLLTSRIRLETFGFFFGFWAFPRDSQDFAHKAAKESSDQLLSDAKIKYVHESR</sequence>
<accession>A0A812SD07</accession>
<proteinExistence type="predicted"/>
<evidence type="ECO:0000313" key="1">
    <source>
        <dbReference type="EMBL" id="CAE7477408.1"/>
    </source>
</evidence>
<dbReference type="EMBL" id="CAJNDS010002443">
    <property type="protein sequence ID" value="CAE7477408.1"/>
    <property type="molecule type" value="Genomic_DNA"/>
</dbReference>
<evidence type="ECO:0000313" key="2">
    <source>
        <dbReference type="Proteomes" id="UP000604046"/>
    </source>
</evidence>
<organism evidence="1 2">
    <name type="scientific">Symbiodinium natans</name>
    <dbReference type="NCBI Taxonomy" id="878477"/>
    <lineage>
        <taxon>Eukaryota</taxon>
        <taxon>Sar</taxon>
        <taxon>Alveolata</taxon>
        <taxon>Dinophyceae</taxon>
        <taxon>Suessiales</taxon>
        <taxon>Symbiodiniaceae</taxon>
        <taxon>Symbiodinium</taxon>
    </lineage>
</organism>
<reference evidence="1" key="1">
    <citation type="submission" date="2021-02" db="EMBL/GenBank/DDBJ databases">
        <authorList>
            <person name="Dougan E. K."/>
            <person name="Rhodes N."/>
            <person name="Thang M."/>
            <person name="Chan C."/>
        </authorList>
    </citation>
    <scope>NUCLEOTIDE SEQUENCE</scope>
</reference>
<keyword evidence="2" id="KW-1185">Reference proteome</keyword>
<dbReference type="Proteomes" id="UP000604046">
    <property type="component" value="Unassembled WGS sequence"/>
</dbReference>
<comment type="caution">
    <text evidence="1">The sequence shown here is derived from an EMBL/GenBank/DDBJ whole genome shotgun (WGS) entry which is preliminary data.</text>
</comment>
<protein>
    <submittedName>
        <fullName evidence="1">Rcbtb2 protein</fullName>
    </submittedName>
</protein>
<dbReference type="AlphaFoldDB" id="A0A812SD07"/>